<accession>A0AAV7DSZ2</accession>
<name>A0AAV7DSZ2_ARIFI</name>
<evidence type="ECO:0000313" key="2">
    <source>
        <dbReference type="EMBL" id="KAG9439624.1"/>
    </source>
</evidence>
<gene>
    <name evidence="2" type="ORF">H6P81_019789</name>
</gene>
<evidence type="ECO:0000313" key="3">
    <source>
        <dbReference type="Proteomes" id="UP000825729"/>
    </source>
</evidence>
<organism evidence="2 3">
    <name type="scientific">Aristolochia fimbriata</name>
    <name type="common">White veined hardy Dutchman's pipe vine</name>
    <dbReference type="NCBI Taxonomy" id="158543"/>
    <lineage>
        <taxon>Eukaryota</taxon>
        <taxon>Viridiplantae</taxon>
        <taxon>Streptophyta</taxon>
        <taxon>Embryophyta</taxon>
        <taxon>Tracheophyta</taxon>
        <taxon>Spermatophyta</taxon>
        <taxon>Magnoliopsida</taxon>
        <taxon>Magnoliidae</taxon>
        <taxon>Piperales</taxon>
        <taxon>Aristolochiaceae</taxon>
        <taxon>Aristolochia</taxon>
    </lineage>
</organism>
<comment type="caution">
    <text evidence="2">The sequence shown here is derived from an EMBL/GenBank/DDBJ whole genome shotgun (WGS) entry which is preliminary data.</text>
</comment>
<evidence type="ECO:0000256" key="1">
    <source>
        <dbReference type="SAM" id="MobiDB-lite"/>
    </source>
</evidence>
<dbReference type="Proteomes" id="UP000825729">
    <property type="component" value="Unassembled WGS sequence"/>
</dbReference>
<protein>
    <submittedName>
        <fullName evidence="2">Uncharacterized protein</fullName>
    </submittedName>
</protein>
<proteinExistence type="predicted"/>
<feature type="region of interest" description="Disordered" evidence="1">
    <location>
        <begin position="73"/>
        <end position="95"/>
    </location>
</feature>
<reference evidence="2 3" key="1">
    <citation type="submission" date="2021-07" db="EMBL/GenBank/DDBJ databases">
        <title>The Aristolochia fimbriata genome: insights into angiosperm evolution, floral development and chemical biosynthesis.</title>
        <authorList>
            <person name="Jiao Y."/>
        </authorList>
    </citation>
    <scope>NUCLEOTIDE SEQUENCE [LARGE SCALE GENOMIC DNA]</scope>
    <source>
        <strain evidence="2">IBCAS-2021</strain>
        <tissue evidence="2">Leaf</tissue>
    </source>
</reference>
<keyword evidence="3" id="KW-1185">Reference proteome</keyword>
<dbReference type="AlphaFoldDB" id="A0AAV7DSZ2"/>
<sequence>MHEPGEDGSVHGLLPPHAGRVHRAHSISPHLCRVPLATSATMVVVICDREVVLFEAKNQTAAASSVAARPIMQFKNENEGDDDDDPDRIDVAPAA</sequence>
<dbReference type="EMBL" id="JAINDJ010000008">
    <property type="protein sequence ID" value="KAG9439624.1"/>
    <property type="molecule type" value="Genomic_DNA"/>
</dbReference>